<feature type="transmembrane region" description="Helical" evidence="14">
    <location>
        <begin position="212"/>
        <end position="236"/>
    </location>
</feature>
<evidence type="ECO:0000256" key="11">
    <source>
        <dbReference type="ARBA" id="ARBA00023251"/>
    </source>
</evidence>
<feature type="transmembrane region" description="Helical" evidence="14">
    <location>
        <begin position="521"/>
        <end position="542"/>
    </location>
</feature>
<comment type="subcellular location">
    <subcellularLocation>
        <location evidence="1 14">Cell membrane</location>
        <topology evidence="1 14">Multi-pass membrane protein</topology>
    </subcellularLocation>
</comment>
<dbReference type="InterPro" id="IPR024320">
    <property type="entry name" value="LPG_synthase_C"/>
</dbReference>
<evidence type="ECO:0000256" key="14">
    <source>
        <dbReference type="RuleBase" id="RU363042"/>
    </source>
</evidence>
<evidence type="ECO:0000313" key="16">
    <source>
        <dbReference type="EMBL" id="MWV46412.1"/>
    </source>
</evidence>
<feature type="transmembrane region" description="Helical" evidence="14">
    <location>
        <begin position="248"/>
        <end position="271"/>
    </location>
</feature>
<evidence type="ECO:0000313" key="17">
    <source>
        <dbReference type="Proteomes" id="UP000460318"/>
    </source>
</evidence>
<dbReference type="EC" id="2.3.2.3" evidence="3 14"/>
<dbReference type="InterPro" id="IPR016181">
    <property type="entry name" value="Acyl_CoA_acyltransferase"/>
</dbReference>
<dbReference type="GO" id="GO:0006629">
    <property type="term" value="P:lipid metabolic process"/>
    <property type="evidence" value="ECO:0007669"/>
    <property type="project" value="UniProtKB-KW"/>
</dbReference>
<dbReference type="GO" id="GO:0005886">
    <property type="term" value="C:plasma membrane"/>
    <property type="evidence" value="ECO:0007669"/>
    <property type="project" value="UniProtKB-SubCell"/>
</dbReference>
<gene>
    <name evidence="14 16" type="primary">mprF</name>
    <name evidence="16" type="ORF">GRF59_22670</name>
</gene>
<evidence type="ECO:0000256" key="6">
    <source>
        <dbReference type="ARBA" id="ARBA00022679"/>
    </source>
</evidence>
<keyword evidence="17" id="KW-1185">Reference proteome</keyword>
<feature type="transmembrane region" description="Helical" evidence="14">
    <location>
        <begin position="424"/>
        <end position="442"/>
    </location>
</feature>
<evidence type="ECO:0000256" key="12">
    <source>
        <dbReference type="ARBA" id="ARBA00031899"/>
    </source>
</evidence>
<dbReference type="PANTHER" id="PTHR34697:SF2">
    <property type="entry name" value="PHOSPHATIDYLGLYCEROL LYSYLTRANSFERASE"/>
    <property type="match status" value="1"/>
</dbReference>
<dbReference type="GO" id="GO:0050071">
    <property type="term" value="F:phosphatidylglycerol lysyltransferase activity"/>
    <property type="evidence" value="ECO:0007669"/>
    <property type="project" value="UniProtKB-EC"/>
</dbReference>
<keyword evidence="11 14" id="KW-0046">Antibiotic resistance</keyword>
<evidence type="ECO:0000256" key="8">
    <source>
        <dbReference type="ARBA" id="ARBA00022989"/>
    </source>
</evidence>
<feature type="transmembrane region" description="Helical" evidence="14">
    <location>
        <begin position="100"/>
        <end position="121"/>
    </location>
</feature>
<evidence type="ECO:0000259" key="15">
    <source>
        <dbReference type="Pfam" id="PF09924"/>
    </source>
</evidence>
<feature type="transmembrane region" description="Helical" evidence="14">
    <location>
        <begin position="477"/>
        <end position="494"/>
    </location>
</feature>
<evidence type="ECO:0000256" key="13">
    <source>
        <dbReference type="ARBA" id="ARBA00047540"/>
    </source>
</evidence>
<dbReference type="RefSeq" id="WP_160500001.1">
    <property type="nucleotide sequence ID" value="NZ_WUBI01000004.1"/>
</dbReference>
<feature type="transmembrane region" description="Helical" evidence="14">
    <location>
        <begin position="394"/>
        <end position="412"/>
    </location>
</feature>
<feature type="transmembrane region" description="Helical" evidence="14">
    <location>
        <begin position="58"/>
        <end position="80"/>
    </location>
</feature>
<dbReference type="EMBL" id="WUBI01000004">
    <property type="protein sequence ID" value="MWV46412.1"/>
    <property type="molecule type" value="Genomic_DNA"/>
</dbReference>
<dbReference type="GO" id="GO:0046677">
    <property type="term" value="P:response to antibiotic"/>
    <property type="evidence" value="ECO:0007669"/>
    <property type="project" value="UniProtKB-KW"/>
</dbReference>
<evidence type="ECO:0000256" key="4">
    <source>
        <dbReference type="ARBA" id="ARBA00021546"/>
    </source>
</evidence>
<dbReference type="Pfam" id="PF09924">
    <property type="entry name" value="LPG_synthase_C"/>
    <property type="match status" value="1"/>
</dbReference>
<evidence type="ECO:0000256" key="3">
    <source>
        <dbReference type="ARBA" id="ARBA00012014"/>
    </source>
</evidence>
<organism evidence="16 17">
    <name type="scientific">Paenibacillus dendrobii</name>
    <dbReference type="NCBI Taxonomy" id="2691084"/>
    <lineage>
        <taxon>Bacteria</taxon>
        <taxon>Bacillati</taxon>
        <taxon>Bacillota</taxon>
        <taxon>Bacilli</taxon>
        <taxon>Bacillales</taxon>
        <taxon>Paenibacillaceae</taxon>
        <taxon>Paenibacillus</taxon>
    </lineage>
</organism>
<comment type="caution">
    <text evidence="16">The sequence shown here is derived from an EMBL/GenBank/DDBJ whole genome shotgun (WGS) entry which is preliminary data.</text>
</comment>
<keyword evidence="10 14" id="KW-0472">Membrane</keyword>
<keyword evidence="8 14" id="KW-1133">Transmembrane helix</keyword>
<dbReference type="InterPro" id="IPR022791">
    <property type="entry name" value="L-PG_synthase/AglD"/>
</dbReference>
<feature type="transmembrane region" description="Helical" evidence="14">
    <location>
        <begin position="21"/>
        <end position="38"/>
    </location>
</feature>
<keyword evidence="7 14" id="KW-0812">Transmembrane</keyword>
<dbReference type="NCBIfam" id="NF033480">
    <property type="entry name" value="bifunc_MprF"/>
    <property type="match status" value="1"/>
</dbReference>
<feature type="transmembrane region" description="Helical" evidence="14">
    <location>
        <begin position="291"/>
        <end position="314"/>
    </location>
</feature>
<dbReference type="Proteomes" id="UP000460318">
    <property type="component" value="Unassembled WGS sequence"/>
</dbReference>
<keyword evidence="5" id="KW-1003">Cell membrane</keyword>
<feature type="transmembrane region" description="Helical" evidence="14">
    <location>
        <begin position="174"/>
        <end position="192"/>
    </location>
</feature>
<dbReference type="Pfam" id="PF03706">
    <property type="entry name" value="LPG_synthase_TM"/>
    <property type="match status" value="1"/>
</dbReference>
<comment type="similarity">
    <text evidence="2 14">Belongs to the LPG synthase family.</text>
</comment>
<feature type="transmembrane region" description="Helical" evidence="14">
    <location>
        <begin position="133"/>
        <end position="162"/>
    </location>
</feature>
<dbReference type="GO" id="GO:0055091">
    <property type="term" value="P:phospholipid homeostasis"/>
    <property type="evidence" value="ECO:0007669"/>
    <property type="project" value="TreeGrafter"/>
</dbReference>
<sequence length="881" mass="99973">MKERLERYKIFRILASIYRIKAVRLLIPIAVIGLVYWEGQKELRQVSLGRTFGELRRLPVEAVVEIFLFSLFSIAVMSLYDFMIRHHFRLKVGFWSTFRYAWIANTFNNIIGFAGLTGAGLRTILYKRSGISPVLMASAVVFLSPVVVTGLSILSWGIIAGVFSVGDLFAEHRWLIFAVWGMALYLPLFVLMQRSSLFAKWFNRGEGRTPWTTVGVSLSASLLEWACAGVTFWLIASSILHDVSFREVIGMYSVAAIAGILSMAPGGIGAFDLTVLLGLEQLGFPSDRAMAVLVLFRLFYYIVPWLIGLIMSAFELGSAAKRAGDKVDEGPEFPLNVWQRLWRWPGQYRFLSDLGVWALGKLVLVSGLVLLLSAATPGLLYRLKLTEEILSMPIMRISHLISVIIGFMLIVLSRGISLRIHRAYVWTGVLLLAGAIFTFTKAFDFEEAIFLLIVGIALWMSRSRFYRKGAVVDVRSYLLWYVLSAVIAAIYFWIGSHVHHGWLRHLPTADRIHWMFGPRPYAITALIGLAGAWLLLTMLLLLRPNRKMAAAAGPEELKKLKAFLQNNQGNLLTHMLFTGDKSFFWAQDERVLIPYAKARDKLVVLGDPLGPVKLVPDAIGEFQHYADQYAMAVVFYQATPDYLPIYHEYGYRFFKLGEEALIPLDHFTLSGKKATDLRSVRNRFEREGYAFEVVHPPYNDSLLEELRSVSNEWIKGRREKGFSLGWFDKSYLEQAPIALLKNPEDSILAFASLAPGYDEGRTMSIDLMRHQSGTPNGTMDYLFVKLLEWCKEQGYEIFNLGNAPLSSVGESKSALREEKLAALVFQYGGHWYGFKGLRRYKEKFAPEWEPRFLAYPAWVSLPVLTMDLVRLVSKRVQENRK</sequence>
<evidence type="ECO:0000256" key="2">
    <source>
        <dbReference type="ARBA" id="ARBA00008627"/>
    </source>
</evidence>
<feature type="transmembrane region" description="Helical" evidence="14">
    <location>
        <begin position="350"/>
        <end position="374"/>
    </location>
</feature>
<keyword evidence="6 14" id="KW-0808">Transferase</keyword>
<evidence type="ECO:0000256" key="7">
    <source>
        <dbReference type="ARBA" id="ARBA00022692"/>
    </source>
</evidence>
<feature type="domain" description="Phosphatidylglycerol lysyltransferase C-terminal" evidence="15">
    <location>
        <begin position="565"/>
        <end position="855"/>
    </location>
</feature>
<name>A0A7X3IQI4_9BACL</name>
<evidence type="ECO:0000256" key="10">
    <source>
        <dbReference type="ARBA" id="ARBA00023136"/>
    </source>
</evidence>
<keyword evidence="9 14" id="KW-0443">Lipid metabolism</keyword>
<dbReference type="PANTHER" id="PTHR34697">
    <property type="entry name" value="PHOSPHATIDYLGLYCEROL LYSYLTRANSFERASE"/>
    <property type="match status" value="1"/>
</dbReference>
<protein>
    <recommendedName>
        <fullName evidence="4 14">Phosphatidylglycerol lysyltransferase</fullName>
        <ecNumber evidence="3 14">2.3.2.3</ecNumber>
    </recommendedName>
    <alternativeName>
        <fullName evidence="12 14">Lysylphosphatidylglycerol synthase</fullName>
    </alternativeName>
</protein>
<dbReference type="SUPFAM" id="SSF55729">
    <property type="entry name" value="Acyl-CoA N-acyltransferases (Nat)"/>
    <property type="match status" value="1"/>
</dbReference>
<proteinExistence type="inferred from homology"/>
<dbReference type="AlphaFoldDB" id="A0A7X3IQI4"/>
<evidence type="ECO:0000256" key="9">
    <source>
        <dbReference type="ARBA" id="ARBA00023098"/>
    </source>
</evidence>
<comment type="catalytic activity">
    <reaction evidence="13 14">
        <text>L-lysyl-tRNA(Lys) + a 1,2-diacyl-sn-glycero-3-phospho-(1'-sn-glycerol) = a 1,2-diacyl-sn-glycero-3-phospho-1'-(3'-O-L-lysyl)-sn-glycerol + tRNA(Lys)</text>
        <dbReference type="Rhea" id="RHEA:10668"/>
        <dbReference type="Rhea" id="RHEA-COMP:9696"/>
        <dbReference type="Rhea" id="RHEA-COMP:9697"/>
        <dbReference type="ChEBI" id="CHEBI:64716"/>
        <dbReference type="ChEBI" id="CHEBI:75792"/>
        <dbReference type="ChEBI" id="CHEBI:78442"/>
        <dbReference type="ChEBI" id="CHEBI:78529"/>
        <dbReference type="EC" id="2.3.2.3"/>
    </reaction>
</comment>
<accession>A0A7X3IQI4</accession>
<dbReference type="NCBIfam" id="TIGR00374">
    <property type="entry name" value="flippase-like domain"/>
    <property type="match status" value="1"/>
</dbReference>
<dbReference type="InterPro" id="IPR051211">
    <property type="entry name" value="PG_lysyltransferase"/>
</dbReference>
<reference evidence="16 17" key="1">
    <citation type="submission" date="2019-12" db="EMBL/GenBank/DDBJ databases">
        <title>Paenibacillus sp. nov., an endophytic bacterium isolated from the stem of Dendrobium.</title>
        <authorList>
            <person name="Zhao R."/>
        </authorList>
    </citation>
    <scope>NUCLEOTIDE SEQUENCE [LARGE SCALE GENOMIC DNA]</scope>
    <source>
        <strain evidence="16 17">HJL G12</strain>
    </source>
</reference>
<evidence type="ECO:0000256" key="5">
    <source>
        <dbReference type="ARBA" id="ARBA00022475"/>
    </source>
</evidence>
<evidence type="ECO:0000256" key="1">
    <source>
        <dbReference type="ARBA" id="ARBA00004651"/>
    </source>
</evidence>
<comment type="function">
    <text evidence="14">Catalyzes the transfer of a lysyl group from L-lysyl-tRNA(Lys) to membrane-bound phosphatidylglycerol (PG), which produces lysylphosphatidylglycerol (LPG), a major component of the bacterial membrane with a positive net charge. LPG synthesis contributes to bacterial virulence as it is involved in the resistance mechanism against cationic antimicrobial peptides (CAMP) produces by the host's immune system (defensins, cathelicidins) and by the competing microorganisms.</text>
</comment>
<feature type="transmembrane region" description="Helical" evidence="14">
    <location>
        <begin position="448"/>
        <end position="465"/>
    </location>
</feature>